<dbReference type="AlphaFoldDB" id="A0A8H3FDQ3"/>
<gene>
    <name evidence="2" type="ORF">GOMPHAMPRED_002820</name>
</gene>
<dbReference type="PANTHER" id="PTHR13812">
    <property type="entry name" value="KETIMINE REDUCTASE MU-CRYSTALLIN"/>
    <property type="match status" value="1"/>
</dbReference>
<dbReference type="EMBL" id="CAJPDQ010000019">
    <property type="protein sequence ID" value="CAF9923367.1"/>
    <property type="molecule type" value="Genomic_DNA"/>
</dbReference>
<dbReference type="InterPro" id="IPR003462">
    <property type="entry name" value="ODC_Mu_crystall"/>
</dbReference>
<organism evidence="2 3">
    <name type="scientific">Gomphillus americanus</name>
    <dbReference type="NCBI Taxonomy" id="1940652"/>
    <lineage>
        <taxon>Eukaryota</taxon>
        <taxon>Fungi</taxon>
        <taxon>Dikarya</taxon>
        <taxon>Ascomycota</taxon>
        <taxon>Pezizomycotina</taxon>
        <taxon>Lecanoromycetes</taxon>
        <taxon>OSLEUM clade</taxon>
        <taxon>Ostropomycetidae</taxon>
        <taxon>Ostropales</taxon>
        <taxon>Graphidaceae</taxon>
        <taxon>Gomphilloideae</taxon>
        <taxon>Gomphillus</taxon>
    </lineage>
</organism>
<evidence type="ECO:0000313" key="3">
    <source>
        <dbReference type="Proteomes" id="UP000664169"/>
    </source>
</evidence>
<sequence>MSPLRVLGSDVVAQILISLSRPEILDVQQAIGKSLVDFSTGKEREYQPDAGVVRRPDGQKTLFRSFTSPTAVGAKIIVDPAPVPIFNNPDTQVHHGILALCDNQGIPTGIINAAEVTGYRTSMSTMIPYMWRRNTKNVVVFGSGKQALWHVRLALALRGSEIESITVVNRSEERAKSMLKQLKEENQQYWESPYVSRYLGPSLSDYDSQLEKAVSVADVIFCTVPSRKPLFPLHYMAKATEGGRYPFVSAIGSWQLDMIELDPNMLRYVVKSRHGYNSQSNVSGLIIVDNRDEVLHTGEFSQSNMSPEQTVELGEVLQWRKTSSSENKRLTAWLYDGFVIYKSVGVGSTDLACGNALLAIAAKRGLGVSIPDF</sequence>
<protein>
    <recommendedName>
        <fullName evidence="4">Thiomorpholine-carboxylate dehydrogenase</fullName>
    </recommendedName>
</protein>
<dbReference type="OrthoDB" id="41492at2759"/>
<proteinExistence type="inferred from homology"/>
<accession>A0A8H3FDQ3</accession>
<dbReference type="Proteomes" id="UP000664169">
    <property type="component" value="Unassembled WGS sequence"/>
</dbReference>
<reference evidence="2" key="1">
    <citation type="submission" date="2021-03" db="EMBL/GenBank/DDBJ databases">
        <authorList>
            <person name="Tagirdzhanova G."/>
        </authorList>
    </citation>
    <scope>NUCLEOTIDE SEQUENCE</scope>
</reference>
<evidence type="ECO:0008006" key="4">
    <source>
        <dbReference type="Google" id="ProtNLM"/>
    </source>
</evidence>
<keyword evidence="3" id="KW-1185">Reference proteome</keyword>
<dbReference type="GO" id="GO:0005737">
    <property type="term" value="C:cytoplasm"/>
    <property type="evidence" value="ECO:0007669"/>
    <property type="project" value="TreeGrafter"/>
</dbReference>
<evidence type="ECO:0000256" key="1">
    <source>
        <dbReference type="ARBA" id="ARBA00008903"/>
    </source>
</evidence>
<comment type="caution">
    <text evidence="2">The sequence shown here is derived from an EMBL/GenBank/DDBJ whole genome shotgun (WGS) entry which is preliminary data.</text>
</comment>
<dbReference type="InterPro" id="IPR036291">
    <property type="entry name" value="NAD(P)-bd_dom_sf"/>
</dbReference>
<dbReference type="Gene3D" id="3.40.50.720">
    <property type="entry name" value="NAD(P)-binding Rossmann-like Domain"/>
    <property type="match status" value="1"/>
</dbReference>
<comment type="similarity">
    <text evidence="1">Belongs to the ornithine cyclodeaminase/mu-crystallin family.</text>
</comment>
<name>A0A8H3FDQ3_9LECA</name>
<dbReference type="Pfam" id="PF02423">
    <property type="entry name" value="OCD_Mu_crystall"/>
    <property type="match status" value="1"/>
</dbReference>
<dbReference type="SUPFAM" id="SSF51735">
    <property type="entry name" value="NAD(P)-binding Rossmann-fold domains"/>
    <property type="match status" value="1"/>
</dbReference>
<evidence type="ECO:0000313" key="2">
    <source>
        <dbReference type="EMBL" id="CAF9923367.1"/>
    </source>
</evidence>
<dbReference type="PANTHER" id="PTHR13812:SF19">
    <property type="entry name" value="KETIMINE REDUCTASE MU-CRYSTALLIN"/>
    <property type="match status" value="1"/>
</dbReference>